<reference evidence="2" key="1">
    <citation type="journal article" date="2023" name="DNA Res.">
        <title>Chromosome-level genome assembly of Phrynocephalus forsythii using third-generation DNA sequencing and Hi-C analysis.</title>
        <authorList>
            <person name="Qi Y."/>
            <person name="Zhao W."/>
            <person name="Zhao Y."/>
            <person name="Niu C."/>
            <person name="Cao S."/>
            <person name="Zhang Y."/>
        </authorList>
    </citation>
    <scope>NUCLEOTIDE SEQUENCE</scope>
    <source>
        <tissue evidence="2">Muscle</tissue>
    </source>
</reference>
<feature type="region of interest" description="Disordered" evidence="1">
    <location>
        <begin position="605"/>
        <end position="659"/>
    </location>
</feature>
<dbReference type="OrthoDB" id="10057873at2759"/>
<dbReference type="EMBL" id="JAPFRF010000024">
    <property type="protein sequence ID" value="KAJ7303362.1"/>
    <property type="molecule type" value="Genomic_DNA"/>
</dbReference>
<accession>A0A9Q0X5L5</accession>
<dbReference type="SUPFAM" id="SSF53098">
    <property type="entry name" value="Ribonuclease H-like"/>
    <property type="match status" value="1"/>
</dbReference>
<organism evidence="2 3">
    <name type="scientific">Phrynocephalus forsythii</name>
    <dbReference type="NCBI Taxonomy" id="171643"/>
    <lineage>
        <taxon>Eukaryota</taxon>
        <taxon>Metazoa</taxon>
        <taxon>Chordata</taxon>
        <taxon>Craniata</taxon>
        <taxon>Vertebrata</taxon>
        <taxon>Euteleostomi</taxon>
        <taxon>Lepidosauria</taxon>
        <taxon>Squamata</taxon>
        <taxon>Bifurcata</taxon>
        <taxon>Unidentata</taxon>
        <taxon>Episquamata</taxon>
        <taxon>Toxicofera</taxon>
        <taxon>Iguania</taxon>
        <taxon>Acrodonta</taxon>
        <taxon>Agamidae</taxon>
        <taxon>Agaminae</taxon>
        <taxon>Phrynocephalus</taxon>
    </lineage>
</organism>
<protein>
    <recommendedName>
        <fullName evidence="4">Transposase</fullName>
    </recommendedName>
</protein>
<feature type="region of interest" description="Disordered" evidence="1">
    <location>
        <begin position="1"/>
        <end position="70"/>
    </location>
</feature>
<evidence type="ECO:0008006" key="4">
    <source>
        <dbReference type="Google" id="ProtNLM"/>
    </source>
</evidence>
<evidence type="ECO:0000313" key="2">
    <source>
        <dbReference type="EMBL" id="KAJ7303362.1"/>
    </source>
</evidence>
<evidence type="ECO:0000256" key="1">
    <source>
        <dbReference type="SAM" id="MobiDB-lite"/>
    </source>
</evidence>
<name>A0A9Q0X5L5_9SAUR</name>
<dbReference type="PANTHER" id="PTHR47501:SF5">
    <property type="entry name" value="HAT C-TERMINAL DIMERISATION DOMAIN-CONTAINING PROTEIN"/>
    <property type="match status" value="1"/>
</dbReference>
<gene>
    <name evidence="2" type="ORF">JRQ81_012307</name>
</gene>
<feature type="compositionally biased region" description="Polar residues" evidence="1">
    <location>
        <begin position="32"/>
        <end position="41"/>
    </location>
</feature>
<dbReference type="Proteomes" id="UP001142489">
    <property type="component" value="Unassembled WGS sequence"/>
</dbReference>
<feature type="compositionally biased region" description="Pro residues" evidence="1">
    <location>
        <begin position="124"/>
        <end position="137"/>
    </location>
</feature>
<comment type="caution">
    <text evidence="2">The sequence shown here is derived from an EMBL/GenBank/DDBJ whole genome shotgun (WGS) entry which is preliminary data.</text>
</comment>
<feature type="region of interest" description="Disordered" evidence="1">
    <location>
        <begin position="99"/>
        <end position="139"/>
    </location>
</feature>
<dbReference type="InterPro" id="IPR012337">
    <property type="entry name" value="RNaseH-like_sf"/>
</dbReference>
<dbReference type="PANTHER" id="PTHR47501">
    <property type="entry name" value="TRANSPOSASE-RELATED"/>
    <property type="match status" value="1"/>
</dbReference>
<proteinExistence type="predicted"/>
<feature type="compositionally biased region" description="Acidic residues" evidence="1">
    <location>
        <begin position="641"/>
        <end position="656"/>
    </location>
</feature>
<sequence length="730" mass="80490">MAPVAPRTESPPILLEPHSREDSMLDNDTDQESIPTASQPQGPWAGGPEGEATLVGSDSGRGGAAAPATVAEGSAGCLEAKALEGSPSAEPQVALGEPRAQEGLAQEEGKEPPTMARATRQQHPLPPPPPQPQPQKPLPWSEFEKAFTFVRQKGGSVLMQCNYCLPVIKNVSTAVNSSTNLRKHLEIMDFIVEETLPLEMVDRPSFVGLVRLGLPKCLTIMCSETLRESLERRASSMRERLVKRMGPVAYVATTADCWTDGRKSFLGVTAHWISPTTLEREFGALACRRLKGPHTTYEVLAEALRDIYRQYKVHHKVVSTTTDNGSNFVKAFPGGDPSKEEEEVKFVPISEILDRGHREKEGATDAEGLSLPPHQRCASHTLNLVATQDVEALLAVASQGSPLGPFKKHFSSLMAKCTKLWATLERCKATAESIHEQCGMYLKVPARARWTSVFEALKQLSDLLSAVPLKVDLITDQCSLERVTPAESLVLAEYTEILGPLAQSLEILQGENGMYMGYLLPTLYHLDRKLQGLEGKPARLAHGLPLVQGLRQALRKRFDHVWEDRKLLLAACLHPRFKVDWLESAQNAQANKSMMEALLKAEIRSATVGEGGGPSEKGREGSSTEDDFFSLRTRSTKPDADGMEEEEAEEEEEEEEVSRYLRSPVREVSSLHAFPQVLRHFLRHNTAMPSSAAVEYLFSTVGHVLAVKRPSLSDELFEQLVLLRQNRPVF</sequence>
<evidence type="ECO:0000313" key="3">
    <source>
        <dbReference type="Proteomes" id="UP001142489"/>
    </source>
</evidence>
<dbReference type="AlphaFoldDB" id="A0A9Q0X5L5"/>
<keyword evidence="3" id="KW-1185">Reference proteome</keyword>